<proteinExistence type="predicted"/>
<organism evidence="2 3">
    <name type="scientific">Leifsonia stereocauli</name>
    <dbReference type="NCBI Taxonomy" id="3134136"/>
    <lineage>
        <taxon>Bacteria</taxon>
        <taxon>Bacillati</taxon>
        <taxon>Actinomycetota</taxon>
        <taxon>Actinomycetes</taxon>
        <taxon>Micrococcales</taxon>
        <taxon>Microbacteriaceae</taxon>
        <taxon>Leifsonia</taxon>
    </lineage>
</organism>
<accession>A0ABU9W6G4</accession>
<dbReference type="RefSeq" id="WP_342114972.1">
    <property type="nucleotide sequence ID" value="NZ_JBCAUN010000002.1"/>
</dbReference>
<gene>
    <name evidence="2" type="ORF">WJX64_13700</name>
</gene>
<feature type="transmembrane region" description="Helical" evidence="1">
    <location>
        <begin position="149"/>
        <end position="171"/>
    </location>
</feature>
<evidence type="ECO:0000313" key="3">
    <source>
        <dbReference type="Proteomes" id="UP001425155"/>
    </source>
</evidence>
<keyword evidence="1" id="KW-0812">Transmembrane</keyword>
<feature type="transmembrane region" description="Helical" evidence="1">
    <location>
        <begin position="183"/>
        <end position="209"/>
    </location>
</feature>
<name>A0ABU9W6G4_9MICO</name>
<dbReference type="Proteomes" id="UP001425155">
    <property type="component" value="Unassembled WGS sequence"/>
</dbReference>
<dbReference type="EMBL" id="JBCLVG010000002">
    <property type="protein sequence ID" value="MEN1947608.1"/>
    <property type="molecule type" value="Genomic_DNA"/>
</dbReference>
<evidence type="ECO:0000256" key="1">
    <source>
        <dbReference type="SAM" id="Phobius"/>
    </source>
</evidence>
<reference evidence="2 3" key="1">
    <citation type="submission" date="2024-03" db="EMBL/GenBank/DDBJ databases">
        <title>YIM 134122 draft genome.</title>
        <authorList>
            <person name="Zuo S."/>
            <person name="Xiong L."/>
        </authorList>
    </citation>
    <scope>NUCLEOTIDE SEQUENCE [LARGE SCALE GENOMIC DNA]</scope>
    <source>
        <strain evidence="2 3">YIM 134122</strain>
    </source>
</reference>
<evidence type="ECO:0000313" key="2">
    <source>
        <dbReference type="EMBL" id="MEN1947608.1"/>
    </source>
</evidence>
<protein>
    <submittedName>
        <fullName evidence="2">Uncharacterized protein</fullName>
    </submittedName>
</protein>
<comment type="caution">
    <text evidence="2">The sequence shown here is derived from an EMBL/GenBank/DDBJ whole genome shotgun (WGS) entry which is preliminary data.</text>
</comment>
<keyword evidence="1" id="KW-0472">Membrane</keyword>
<feature type="transmembrane region" description="Helical" evidence="1">
    <location>
        <begin position="38"/>
        <end position="57"/>
    </location>
</feature>
<keyword evidence="3" id="KW-1185">Reference proteome</keyword>
<feature type="transmembrane region" description="Helical" evidence="1">
    <location>
        <begin position="97"/>
        <end position="115"/>
    </location>
</feature>
<feature type="transmembrane region" description="Helical" evidence="1">
    <location>
        <begin position="69"/>
        <end position="91"/>
    </location>
</feature>
<sequence>MSAAGSGVSWGDIRSRIEATRDASWRRSPQVVDPLGTLSAHPLSWIGSIMAVSYAGFQTARQWEAVQQPAVGIAAVVVLVVACAVFLAAAHPSSSPFGPQAAFAVVTLAVVAAALETISRFGTNLLLQDDFGQVTVAILLAMMAPYRPALSLVVGAVAASLALALFPIAQAPYLAVHAPLAEYIVVLVVPPLALGIAAAAFSNGFVCAVRDWQRVVSRAALEIEDEARIGLARSVQQQQVSVLARDVLPFLTRGINAQTVEREDVDRARALADTLRGSLVAEIGRTWLDDVADGIALPGGGSPGVDDPDVLALRMSGEQRVACAALVAAISRDDEIAARSVAVVLRQGPGARSGLRGGGGSAASSVSVQISAMTDAAPRSLSARRAEGILVQYLAVVRVLFEGVVVRVAPGTVTVGFDYAQH</sequence>
<keyword evidence="1" id="KW-1133">Transmembrane helix</keyword>